<dbReference type="GeneID" id="68867706"/>
<evidence type="ECO:0000313" key="3">
    <source>
        <dbReference type="EMBL" id="BDB98060.1"/>
    </source>
</evidence>
<proteinExistence type="predicted"/>
<dbReference type="KEGG" id="scas:SACC_13420"/>
<dbReference type="KEGG" id="scas:SACC_29220"/>
<reference evidence="8 11" key="2">
    <citation type="journal article" date="2022" name="Microbiol. Resour. Announc.">
        <title>Complete Genome Sequence of the Hyperthermophilic and Acidophilic Archaeon Saccharolobus caldissimus Strain HS-3T.</title>
        <authorList>
            <person name="Sakai H.D."/>
            <person name="Kurosawa N."/>
        </authorList>
    </citation>
    <scope>NUCLEOTIDE SEQUENCE [LARGE SCALE GENOMIC DNA]</scope>
    <source>
        <strain evidence="8 11">JCM32116</strain>
    </source>
</reference>
<organism evidence="8 11">
    <name type="scientific">Saccharolobus caldissimus</name>
    <dbReference type="NCBI Taxonomy" id="1702097"/>
    <lineage>
        <taxon>Archaea</taxon>
        <taxon>Thermoproteota</taxon>
        <taxon>Thermoprotei</taxon>
        <taxon>Sulfolobales</taxon>
        <taxon>Sulfolobaceae</taxon>
        <taxon>Saccharolobus</taxon>
    </lineage>
</organism>
<dbReference type="KEGG" id="scas:SACC_29820"/>
<dbReference type="KEGG" id="scas:SACC_10770"/>
<evidence type="ECO:0000313" key="10">
    <source>
        <dbReference type="EMBL" id="BDB99965.1"/>
    </source>
</evidence>
<dbReference type="KEGG" id="scas:SACC_09380"/>
<dbReference type="KEGG" id="scas:SACC_16360"/>
<dbReference type="KEGG" id="scas:SACC_05820"/>
<reference evidence="8" key="1">
    <citation type="submission" date="2021-10" db="EMBL/GenBank/DDBJ databases">
        <authorList>
            <person name="Sakai H."/>
            <person name="Kurosawa N."/>
        </authorList>
    </citation>
    <scope>NUCLEOTIDE SEQUENCE</scope>
    <source>
        <strain evidence="8">JCM32116</strain>
    </source>
</reference>
<dbReference type="EMBL" id="AP025226">
    <property type="protein sequence ID" value="BDB98619.1"/>
    <property type="molecule type" value="Genomic_DNA"/>
</dbReference>
<name>A0AAQ4CV44_9CREN</name>
<dbReference type="RefSeq" id="WP_229570117.1">
    <property type="nucleotide sequence ID" value="NZ_AP025226.1"/>
</dbReference>
<dbReference type="EMBL" id="AP025226">
    <property type="protein sequence ID" value="BDB97565.1"/>
    <property type="molecule type" value="Genomic_DNA"/>
</dbReference>
<dbReference type="PANTHER" id="PTHR39967">
    <property type="match status" value="1"/>
</dbReference>
<gene>
    <name evidence="1" type="ORF">SACC_05820</name>
    <name evidence="2" type="ORF">SACC_09380</name>
    <name evidence="3" type="ORF">SACC_10770</name>
    <name evidence="4" type="ORF">SACC_13420</name>
    <name evidence="5" type="ORF">SACC_14940</name>
    <name evidence="6" type="ORF">SACC_15120</name>
    <name evidence="7" type="ORF">SACC_16360</name>
    <name evidence="8" type="ORF">SACC_26920</name>
    <name evidence="9" type="ORF">SACC_29220</name>
    <name evidence="10" type="ORF">SACC_29820</name>
</gene>
<dbReference type="EMBL" id="AP025226">
    <property type="protein sequence ID" value="BDB99965.1"/>
    <property type="molecule type" value="Genomic_DNA"/>
</dbReference>
<dbReference type="EMBL" id="AP025226">
    <property type="protein sequence ID" value="BDB98060.1"/>
    <property type="molecule type" value="Genomic_DNA"/>
</dbReference>
<dbReference type="KEGG" id="scas:SACC_14940"/>
<evidence type="ECO:0000313" key="5">
    <source>
        <dbReference type="EMBL" id="BDB98477.1"/>
    </source>
</evidence>
<dbReference type="EMBL" id="AP025226">
    <property type="protein sequence ID" value="BDB97921.1"/>
    <property type="molecule type" value="Genomic_DNA"/>
</dbReference>
<dbReference type="AlphaFoldDB" id="A0AAQ4CV44"/>
<dbReference type="NCBIfam" id="NF033588">
    <property type="entry name" value="transpos_ISC774"/>
    <property type="match status" value="1"/>
</dbReference>
<evidence type="ECO:0000313" key="7">
    <source>
        <dbReference type="EMBL" id="BDB98619.1"/>
    </source>
</evidence>
<sequence length="234" mass="27772">METRWKVPVLTQIILILMEYINFKPRFYARSEVALALAMYLAGLSSWRAILPHSTLLYDYRKFSNVKYVVPLSGKYAVDETKVLTVRGEYYYVWVVRDVVTRGIPFFMVTSLRSGLHVLIILVKMREVEELASRYFKRVDQVVYLHDGASIYNAFNWYNVNHEKVTFEERDYAEQGFRTTKHRISSMDKHFPWNSNRFTITRWLSTFFLIYNLLYTPVYLLDKGVIINVNISNE</sequence>
<evidence type="ECO:0000313" key="2">
    <source>
        <dbReference type="EMBL" id="BDB97921.1"/>
    </source>
</evidence>
<evidence type="ECO:0000313" key="1">
    <source>
        <dbReference type="EMBL" id="BDB97565.1"/>
    </source>
</evidence>
<protein>
    <submittedName>
        <fullName evidence="8">IS6 family transposase ISSto2</fullName>
    </submittedName>
</protein>
<evidence type="ECO:0000313" key="6">
    <source>
        <dbReference type="EMBL" id="BDB98495.1"/>
    </source>
</evidence>
<keyword evidence="11" id="KW-1185">Reference proteome</keyword>
<dbReference type="EMBL" id="AP025226">
    <property type="protein sequence ID" value="BDB98325.1"/>
    <property type="molecule type" value="Genomic_DNA"/>
</dbReference>
<dbReference type="PANTHER" id="PTHR39967:SF1">
    <property type="entry name" value="ISH14-TYPE TRANSPOSASE HSIRS44"/>
    <property type="match status" value="1"/>
</dbReference>
<dbReference type="EMBL" id="AP025226">
    <property type="protein sequence ID" value="BDB99675.1"/>
    <property type="molecule type" value="Genomic_DNA"/>
</dbReference>
<dbReference type="EMBL" id="AP025226">
    <property type="protein sequence ID" value="BDB99905.1"/>
    <property type="molecule type" value="Genomic_DNA"/>
</dbReference>
<accession>A0AAQ4CV44</accession>
<dbReference type="KEGG" id="scas:SACC_15120"/>
<dbReference type="EMBL" id="AP025226">
    <property type="protein sequence ID" value="BDB98477.1"/>
    <property type="molecule type" value="Genomic_DNA"/>
</dbReference>
<evidence type="ECO:0000313" key="9">
    <source>
        <dbReference type="EMBL" id="BDB99905.1"/>
    </source>
</evidence>
<dbReference type="KEGG" id="scas:SACC_26920"/>
<dbReference type="Proteomes" id="UP001319921">
    <property type="component" value="Chromosome"/>
</dbReference>
<dbReference type="EMBL" id="AP025226">
    <property type="protein sequence ID" value="BDB98495.1"/>
    <property type="molecule type" value="Genomic_DNA"/>
</dbReference>
<evidence type="ECO:0000313" key="4">
    <source>
        <dbReference type="EMBL" id="BDB98325.1"/>
    </source>
</evidence>
<evidence type="ECO:0000313" key="11">
    <source>
        <dbReference type="Proteomes" id="UP001319921"/>
    </source>
</evidence>
<evidence type="ECO:0000313" key="8">
    <source>
        <dbReference type="EMBL" id="BDB99675.1"/>
    </source>
</evidence>